<dbReference type="InterPro" id="IPR004869">
    <property type="entry name" value="MMPL_dom"/>
</dbReference>
<name>A0A0S4KPA4_9BACT</name>
<dbReference type="Pfam" id="PF03176">
    <property type="entry name" value="MMPL"/>
    <property type="match status" value="1"/>
</dbReference>
<sequence>MTARRLVPAFWLIFMLCGIWYGAEKLSVRNDLSDLLPEGATETQRILLSQARKGLSGRLILLAVEGASPAELAGLSRSLAESLRADERVGMVANGAEVRSKKELALPNEFRYLLSPTVTADTFSESGLRAALERRLDDLRSPLGAVVKESIPADPTGETWNLLRSWSVGDGPSTYGGVWMSPDRARALLLVEARGSGFDVDEQESLHRAIRASFGEAVKKTGSAARLRMSGPGVFAVEAQRAIEAEAWRLSAVATGLVVALLFVSYRSLALVLLTLIPISTGIVAGVIAVNQWFGFVHGITLGFGVILLGVVDDYPIHLFSHLTGRESPSSTMQAIWPTMRLGMLTTAIGFSSLLLAGYPALAQLGLLALVGLVTGALATKWVVPACMGDRFAPRDAHVGLWSRFDLSSAGRIPAVVALILAAAVLVWSDTPMWEQDVGRLSPLPEEKKRFDQQLRKELGAPDVRDLLVIEEATTEDLLQKAETVAVRLERLREDRALAGYDIISRYIPSRRTQAERQRALPDRQTLERNLKAALEGLPFAPGLFAPFVEAVEAARRREPVGPEAFAGTMLGVKLESLLFPQGERWMAVVPLSGVEDRASLAGYVERWGDGAVRYLDLKEESNRIMTAYRDRTVQLLGWGVAAIAIVLGIGLRSAVLVARVLTPILCAILVVAALLRGIGESLSLFHVATFLLVVGLGLDYALFLNRPECTGEERLRTSFGLLVCSGTTIAVFGVLAFSKTPALHAIGMTAACGALCCLAFSAVAARKEDHAA</sequence>
<feature type="transmembrane region" description="Helical" evidence="6">
    <location>
        <begin position="685"/>
        <end position="704"/>
    </location>
</feature>
<dbReference type="STRING" id="1715989.NITINOP_0205"/>
<keyword evidence="3 6" id="KW-0812">Transmembrane</keyword>
<dbReference type="PANTHER" id="PTHR33406:SF13">
    <property type="entry name" value="MEMBRANE PROTEIN YDFJ"/>
    <property type="match status" value="1"/>
</dbReference>
<evidence type="ECO:0000256" key="6">
    <source>
        <dbReference type="SAM" id="Phobius"/>
    </source>
</evidence>
<dbReference type="AlphaFoldDB" id="A0A0S4KPA4"/>
<evidence type="ECO:0000256" key="5">
    <source>
        <dbReference type="ARBA" id="ARBA00023136"/>
    </source>
</evidence>
<feature type="domain" description="Membrane transport protein MMPL" evidence="7">
    <location>
        <begin position="177"/>
        <end position="389"/>
    </location>
</feature>
<organism evidence="8 9">
    <name type="scientific">Candidatus Nitrospira inopinata</name>
    <dbReference type="NCBI Taxonomy" id="1715989"/>
    <lineage>
        <taxon>Bacteria</taxon>
        <taxon>Pseudomonadati</taxon>
        <taxon>Nitrospirota</taxon>
        <taxon>Nitrospiria</taxon>
        <taxon>Nitrospirales</taxon>
        <taxon>Nitrospiraceae</taxon>
        <taxon>Nitrospira</taxon>
    </lineage>
</organism>
<accession>A0A0S4KPA4</accession>
<dbReference type="GO" id="GO:0005886">
    <property type="term" value="C:plasma membrane"/>
    <property type="evidence" value="ECO:0007669"/>
    <property type="project" value="UniProtKB-SubCell"/>
</dbReference>
<dbReference type="KEGG" id="nio:NITINOP_0205"/>
<gene>
    <name evidence="8" type="ORF">NITINOP_0205</name>
</gene>
<comment type="subcellular location">
    <subcellularLocation>
        <location evidence="1">Cell membrane</location>
        <topology evidence="1">Multi-pass membrane protein</topology>
    </subcellularLocation>
</comment>
<dbReference type="Proteomes" id="UP000066284">
    <property type="component" value="Chromosome 1"/>
</dbReference>
<evidence type="ECO:0000259" key="7">
    <source>
        <dbReference type="Pfam" id="PF03176"/>
    </source>
</evidence>
<keyword evidence="2" id="KW-1003">Cell membrane</keyword>
<feature type="transmembrane region" description="Helical" evidence="6">
    <location>
        <begin position="271"/>
        <end position="294"/>
    </location>
</feature>
<dbReference type="EMBL" id="LN885086">
    <property type="protein sequence ID" value="CUQ65181.1"/>
    <property type="molecule type" value="Genomic_DNA"/>
</dbReference>
<feature type="transmembrane region" description="Helical" evidence="6">
    <location>
        <begin position="661"/>
        <end position="679"/>
    </location>
</feature>
<feature type="transmembrane region" description="Helical" evidence="6">
    <location>
        <begin position="365"/>
        <end position="384"/>
    </location>
</feature>
<feature type="transmembrane region" description="Helical" evidence="6">
    <location>
        <begin position="342"/>
        <end position="359"/>
    </location>
</feature>
<dbReference type="InterPro" id="IPR050545">
    <property type="entry name" value="Mycobact_MmpL"/>
</dbReference>
<keyword evidence="4 6" id="KW-1133">Transmembrane helix</keyword>
<evidence type="ECO:0000313" key="9">
    <source>
        <dbReference type="Proteomes" id="UP000066284"/>
    </source>
</evidence>
<feature type="transmembrane region" description="Helical" evidence="6">
    <location>
        <begin position="744"/>
        <end position="766"/>
    </location>
</feature>
<dbReference type="Gene3D" id="1.20.1640.10">
    <property type="entry name" value="Multidrug efflux transporter AcrB transmembrane domain"/>
    <property type="match status" value="2"/>
</dbReference>
<evidence type="ECO:0000256" key="2">
    <source>
        <dbReference type="ARBA" id="ARBA00022475"/>
    </source>
</evidence>
<reference evidence="9" key="1">
    <citation type="submission" date="2015-09" db="EMBL/GenBank/DDBJ databases">
        <authorList>
            <person name="Daims H."/>
        </authorList>
    </citation>
    <scope>NUCLEOTIDE SEQUENCE [LARGE SCALE GENOMIC DNA]</scope>
</reference>
<dbReference type="PANTHER" id="PTHR33406">
    <property type="entry name" value="MEMBRANE PROTEIN MJ1562-RELATED"/>
    <property type="match status" value="1"/>
</dbReference>
<keyword evidence="9" id="KW-1185">Reference proteome</keyword>
<proteinExistence type="predicted"/>
<evidence type="ECO:0000256" key="3">
    <source>
        <dbReference type="ARBA" id="ARBA00022692"/>
    </source>
</evidence>
<feature type="transmembrane region" description="Helical" evidence="6">
    <location>
        <begin position="636"/>
        <end position="654"/>
    </location>
</feature>
<protein>
    <recommendedName>
        <fullName evidence="7">Membrane transport protein MMPL domain-containing protein</fullName>
    </recommendedName>
</protein>
<evidence type="ECO:0000256" key="1">
    <source>
        <dbReference type="ARBA" id="ARBA00004651"/>
    </source>
</evidence>
<feature type="transmembrane region" description="Helical" evidence="6">
    <location>
        <begin position="716"/>
        <end position="738"/>
    </location>
</feature>
<keyword evidence="5 6" id="KW-0472">Membrane</keyword>
<feature type="transmembrane region" description="Helical" evidence="6">
    <location>
        <begin position="405"/>
        <end position="428"/>
    </location>
</feature>
<evidence type="ECO:0000313" key="8">
    <source>
        <dbReference type="EMBL" id="CUQ65181.1"/>
    </source>
</evidence>
<dbReference type="OrthoDB" id="9780358at2"/>
<feature type="transmembrane region" description="Helical" evidence="6">
    <location>
        <begin position="300"/>
        <end position="321"/>
    </location>
</feature>
<evidence type="ECO:0000256" key="4">
    <source>
        <dbReference type="ARBA" id="ARBA00022989"/>
    </source>
</evidence>
<dbReference type="RefSeq" id="WP_062482002.1">
    <property type="nucleotide sequence ID" value="NZ_LN885086.1"/>
</dbReference>
<dbReference type="SUPFAM" id="SSF82866">
    <property type="entry name" value="Multidrug efflux transporter AcrB transmembrane domain"/>
    <property type="match status" value="2"/>
</dbReference>